<dbReference type="Proteomes" id="UP000824469">
    <property type="component" value="Unassembled WGS sequence"/>
</dbReference>
<accession>A0AA38FSZ8</accession>
<proteinExistence type="predicted"/>
<keyword evidence="2" id="KW-1185">Reference proteome</keyword>
<name>A0AA38FSZ8_TAXCH</name>
<gene>
    <name evidence="1" type="ORF">KI387_037823</name>
</gene>
<reference evidence="1 2" key="1">
    <citation type="journal article" date="2021" name="Nat. Plants">
        <title>The Taxus genome provides insights into paclitaxel biosynthesis.</title>
        <authorList>
            <person name="Xiong X."/>
            <person name="Gou J."/>
            <person name="Liao Q."/>
            <person name="Li Y."/>
            <person name="Zhou Q."/>
            <person name="Bi G."/>
            <person name="Li C."/>
            <person name="Du R."/>
            <person name="Wang X."/>
            <person name="Sun T."/>
            <person name="Guo L."/>
            <person name="Liang H."/>
            <person name="Lu P."/>
            <person name="Wu Y."/>
            <person name="Zhang Z."/>
            <person name="Ro D.K."/>
            <person name="Shang Y."/>
            <person name="Huang S."/>
            <person name="Yan J."/>
        </authorList>
    </citation>
    <scope>NUCLEOTIDE SEQUENCE [LARGE SCALE GENOMIC DNA]</scope>
    <source>
        <strain evidence="1">Ta-2019</strain>
    </source>
</reference>
<evidence type="ECO:0000313" key="1">
    <source>
        <dbReference type="EMBL" id="KAH9309912.1"/>
    </source>
</evidence>
<feature type="non-terminal residue" evidence="1">
    <location>
        <position position="73"/>
    </location>
</feature>
<organism evidence="1 2">
    <name type="scientific">Taxus chinensis</name>
    <name type="common">Chinese yew</name>
    <name type="synonym">Taxus wallichiana var. chinensis</name>
    <dbReference type="NCBI Taxonomy" id="29808"/>
    <lineage>
        <taxon>Eukaryota</taxon>
        <taxon>Viridiplantae</taxon>
        <taxon>Streptophyta</taxon>
        <taxon>Embryophyta</taxon>
        <taxon>Tracheophyta</taxon>
        <taxon>Spermatophyta</taxon>
        <taxon>Pinopsida</taxon>
        <taxon>Pinidae</taxon>
        <taxon>Conifers II</taxon>
        <taxon>Cupressales</taxon>
        <taxon>Taxaceae</taxon>
        <taxon>Taxus</taxon>
    </lineage>
</organism>
<comment type="caution">
    <text evidence="1">The sequence shown here is derived from an EMBL/GenBank/DDBJ whole genome shotgun (WGS) entry which is preliminary data.</text>
</comment>
<feature type="non-terminal residue" evidence="1">
    <location>
        <position position="1"/>
    </location>
</feature>
<evidence type="ECO:0000313" key="2">
    <source>
        <dbReference type="Proteomes" id="UP000824469"/>
    </source>
</evidence>
<dbReference type="AlphaFoldDB" id="A0AA38FSZ8"/>
<protein>
    <submittedName>
        <fullName evidence="1">Uncharacterized protein</fullName>
    </submittedName>
</protein>
<sequence length="73" mass="8470">ITNIENPDEMVATTHRILLTETIVEKDIDAQETCHMLLELPLVENSRVFINLNVSREVFKPVTKTNEDDHEEH</sequence>
<dbReference type="EMBL" id="JAHRHJ020000007">
    <property type="protein sequence ID" value="KAH9309912.1"/>
    <property type="molecule type" value="Genomic_DNA"/>
</dbReference>